<name>A0AAJ0H0I8_9PEZI</name>
<reference evidence="3" key="2">
    <citation type="submission" date="2023-06" db="EMBL/GenBank/DDBJ databases">
        <authorList>
            <consortium name="Lawrence Berkeley National Laboratory"/>
            <person name="Mondo S.J."/>
            <person name="Hensen N."/>
            <person name="Bonometti L."/>
            <person name="Westerberg I."/>
            <person name="Brannstrom I.O."/>
            <person name="Guillou S."/>
            <person name="Cros-Aarteil S."/>
            <person name="Calhoun S."/>
            <person name="Haridas S."/>
            <person name="Kuo A."/>
            <person name="Pangilinan J."/>
            <person name="Riley R."/>
            <person name="Labutti K."/>
            <person name="Andreopoulos B."/>
            <person name="Lipzen A."/>
            <person name="Chen C."/>
            <person name="Yanf M."/>
            <person name="Daum C."/>
            <person name="Ng V."/>
            <person name="Clum A."/>
            <person name="Steindorff A."/>
            <person name="Ohm R."/>
            <person name="Martin F."/>
            <person name="Silar P."/>
            <person name="Natvig D."/>
            <person name="Lalanne C."/>
            <person name="Gautier V."/>
            <person name="Ament-Velasquez S.L."/>
            <person name="Kruys A."/>
            <person name="Hutchinson M.I."/>
            <person name="Powell A.J."/>
            <person name="Barry K."/>
            <person name="Miller A.N."/>
            <person name="Grigoriev I.V."/>
            <person name="Debuchy R."/>
            <person name="Gladieux P."/>
            <person name="Thoren M.H."/>
            <person name="Johannesson H."/>
        </authorList>
    </citation>
    <scope>NUCLEOTIDE SEQUENCE</scope>
    <source>
        <strain evidence="3">CBS 333.67</strain>
    </source>
</reference>
<feature type="signal peptide" evidence="2">
    <location>
        <begin position="1"/>
        <end position="17"/>
    </location>
</feature>
<feature type="region of interest" description="Disordered" evidence="1">
    <location>
        <begin position="117"/>
        <end position="188"/>
    </location>
</feature>
<feature type="chain" id="PRO_5042502009" description="GPI anchored serine-threonine rich protein" evidence="2">
    <location>
        <begin position="18"/>
        <end position="214"/>
    </location>
</feature>
<keyword evidence="4" id="KW-1185">Reference proteome</keyword>
<proteinExistence type="predicted"/>
<protein>
    <recommendedName>
        <fullName evidence="5">GPI anchored serine-threonine rich protein</fullName>
    </recommendedName>
</protein>
<evidence type="ECO:0000256" key="2">
    <source>
        <dbReference type="SAM" id="SignalP"/>
    </source>
</evidence>
<evidence type="ECO:0000256" key="1">
    <source>
        <dbReference type="SAM" id="MobiDB-lite"/>
    </source>
</evidence>
<sequence length="214" mass="21699">MRTFLVVVSAALGLAHAATNMLSPYGAMSKRQGGAFDPDEQTGRGDTCIEAFGPGYIECRPESATENSLCINPDEGQSCCQNLWGCPADSFCLVDGLCCPTGLDPETCASENGVDLPPNFGISTAPPIEETATSTRTTRVSTAAPDTTSTPDSETTSEPATTTSAPTTSRTGGNGTTTRTTSPSSSSGVVTAAAYQEKAGVAAVVMGLAAAIAL</sequence>
<dbReference type="AlphaFoldDB" id="A0AAJ0H0I8"/>
<gene>
    <name evidence="3" type="ORF">B0T15DRAFT_491806</name>
</gene>
<accession>A0AAJ0H0I8</accession>
<dbReference type="Proteomes" id="UP001273166">
    <property type="component" value="Unassembled WGS sequence"/>
</dbReference>
<reference evidence="3" key="1">
    <citation type="journal article" date="2023" name="Mol. Phylogenet. Evol.">
        <title>Genome-scale phylogeny and comparative genomics of the fungal order Sordariales.</title>
        <authorList>
            <person name="Hensen N."/>
            <person name="Bonometti L."/>
            <person name="Westerberg I."/>
            <person name="Brannstrom I.O."/>
            <person name="Guillou S."/>
            <person name="Cros-Aarteil S."/>
            <person name="Calhoun S."/>
            <person name="Haridas S."/>
            <person name="Kuo A."/>
            <person name="Mondo S."/>
            <person name="Pangilinan J."/>
            <person name="Riley R."/>
            <person name="LaButti K."/>
            <person name="Andreopoulos B."/>
            <person name="Lipzen A."/>
            <person name="Chen C."/>
            <person name="Yan M."/>
            <person name="Daum C."/>
            <person name="Ng V."/>
            <person name="Clum A."/>
            <person name="Steindorff A."/>
            <person name="Ohm R.A."/>
            <person name="Martin F."/>
            <person name="Silar P."/>
            <person name="Natvig D.O."/>
            <person name="Lalanne C."/>
            <person name="Gautier V."/>
            <person name="Ament-Velasquez S.L."/>
            <person name="Kruys A."/>
            <person name="Hutchinson M.I."/>
            <person name="Powell A.J."/>
            <person name="Barry K."/>
            <person name="Miller A.N."/>
            <person name="Grigoriev I.V."/>
            <person name="Debuchy R."/>
            <person name="Gladieux P."/>
            <person name="Hiltunen Thoren M."/>
            <person name="Johannesson H."/>
        </authorList>
    </citation>
    <scope>NUCLEOTIDE SEQUENCE</scope>
    <source>
        <strain evidence="3">CBS 333.67</strain>
    </source>
</reference>
<dbReference type="RefSeq" id="XP_062725064.1">
    <property type="nucleotide sequence ID" value="XM_062866811.1"/>
</dbReference>
<feature type="compositionally biased region" description="Low complexity" evidence="1">
    <location>
        <begin position="131"/>
        <end position="188"/>
    </location>
</feature>
<evidence type="ECO:0000313" key="4">
    <source>
        <dbReference type="Proteomes" id="UP001273166"/>
    </source>
</evidence>
<organism evidence="3 4">
    <name type="scientific">Chaetomium strumarium</name>
    <dbReference type="NCBI Taxonomy" id="1170767"/>
    <lineage>
        <taxon>Eukaryota</taxon>
        <taxon>Fungi</taxon>
        <taxon>Dikarya</taxon>
        <taxon>Ascomycota</taxon>
        <taxon>Pezizomycotina</taxon>
        <taxon>Sordariomycetes</taxon>
        <taxon>Sordariomycetidae</taxon>
        <taxon>Sordariales</taxon>
        <taxon>Chaetomiaceae</taxon>
        <taxon>Chaetomium</taxon>
    </lineage>
</organism>
<dbReference type="EMBL" id="JAUDZG010000002">
    <property type="protein sequence ID" value="KAK3309284.1"/>
    <property type="molecule type" value="Genomic_DNA"/>
</dbReference>
<evidence type="ECO:0008006" key="5">
    <source>
        <dbReference type="Google" id="ProtNLM"/>
    </source>
</evidence>
<comment type="caution">
    <text evidence="3">The sequence shown here is derived from an EMBL/GenBank/DDBJ whole genome shotgun (WGS) entry which is preliminary data.</text>
</comment>
<keyword evidence="2" id="KW-0732">Signal</keyword>
<evidence type="ECO:0000313" key="3">
    <source>
        <dbReference type="EMBL" id="KAK3309284.1"/>
    </source>
</evidence>
<dbReference type="GeneID" id="87885640"/>